<keyword evidence="11" id="KW-1185">Reference proteome</keyword>
<dbReference type="InterPro" id="IPR057326">
    <property type="entry name" value="KR_dom"/>
</dbReference>
<protein>
    <recommendedName>
        <fullName evidence="9">Ketoreductase domain-containing protein</fullName>
    </recommendedName>
</protein>
<reference evidence="10" key="1">
    <citation type="journal article" date="2020" name="Cell">
        <title>Large-Scale Comparative Analyses of Tick Genomes Elucidate Their Genetic Diversity and Vector Capacities.</title>
        <authorList>
            <consortium name="Tick Genome and Microbiome Consortium (TIGMIC)"/>
            <person name="Jia N."/>
            <person name="Wang J."/>
            <person name="Shi W."/>
            <person name="Du L."/>
            <person name="Sun Y."/>
            <person name="Zhan W."/>
            <person name="Jiang J.F."/>
            <person name="Wang Q."/>
            <person name="Zhang B."/>
            <person name="Ji P."/>
            <person name="Bell-Sakyi L."/>
            <person name="Cui X.M."/>
            <person name="Yuan T.T."/>
            <person name="Jiang B.G."/>
            <person name="Yang W.F."/>
            <person name="Lam T.T."/>
            <person name="Chang Q.C."/>
            <person name="Ding S.J."/>
            <person name="Wang X.J."/>
            <person name="Zhu J.G."/>
            <person name="Ruan X.D."/>
            <person name="Zhao L."/>
            <person name="Wei J.T."/>
            <person name="Ye R.Z."/>
            <person name="Que T.C."/>
            <person name="Du C.H."/>
            <person name="Zhou Y.H."/>
            <person name="Cheng J.X."/>
            <person name="Dai P.F."/>
            <person name="Guo W.B."/>
            <person name="Han X.H."/>
            <person name="Huang E.J."/>
            <person name="Li L.F."/>
            <person name="Wei W."/>
            <person name="Gao Y.C."/>
            <person name="Liu J.Z."/>
            <person name="Shao H.Z."/>
            <person name="Wang X."/>
            <person name="Wang C.C."/>
            <person name="Yang T.C."/>
            <person name="Huo Q.B."/>
            <person name="Li W."/>
            <person name="Chen H.Y."/>
            <person name="Chen S.E."/>
            <person name="Zhou L.G."/>
            <person name="Ni X.B."/>
            <person name="Tian J.H."/>
            <person name="Sheng Y."/>
            <person name="Liu T."/>
            <person name="Pan Y.S."/>
            <person name="Xia L.Y."/>
            <person name="Li J."/>
            <person name="Zhao F."/>
            <person name="Cao W.C."/>
        </authorList>
    </citation>
    <scope>NUCLEOTIDE SEQUENCE</scope>
    <source>
        <strain evidence="10">Rmic-2018</strain>
    </source>
</reference>
<dbReference type="GO" id="GO:0016491">
    <property type="term" value="F:oxidoreductase activity"/>
    <property type="evidence" value="ECO:0007669"/>
    <property type="project" value="UniProtKB-KW"/>
</dbReference>
<evidence type="ECO:0000256" key="8">
    <source>
        <dbReference type="ARBA" id="ARBA00023268"/>
    </source>
</evidence>
<proteinExistence type="predicted"/>
<evidence type="ECO:0000256" key="4">
    <source>
        <dbReference type="ARBA" id="ARBA00022857"/>
    </source>
</evidence>
<dbReference type="EMBL" id="JABSTU010000002">
    <property type="protein sequence ID" value="KAH8038196.1"/>
    <property type="molecule type" value="Genomic_DNA"/>
</dbReference>
<dbReference type="GO" id="GO:0006633">
    <property type="term" value="P:fatty acid biosynthetic process"/>
    <property type="evidence" value="ECO:0007669"/>
    <property type="project" value="UniProtKB-KW"/>
</dbReference>
<keyword evidence="5" id="KW-0560">Oxidoreductase</keyword>
<evidence type="ECO:0000256" key="3">
    <source>
        <dbReference type="ARBA" id="ARBA00022832"/>
    </source>
</evidence>
<sequence>MVRTHFYEHKSYVITGGLGGFGLELADWMVTRGCRKLLLTSRSGLRTGYQKLCLRRWRAVGVEVLVRKADVSADEEIRMVIQEAATMGPIGGIFNLAMVLIDALLVNQTIEAFDAVCKPKVVGLAIQWGVIGDVGIVRDSAGADAVIGNSAPQRIRSCMSLMDQFLNQRHPVVSSFVKADFSRKSCGDAKPDLMHSVSSYTR</sequence>
<dbReference type="VEuPathDB" id="VectorBase:LOC119182176"/>
<keyword evidence="1" id="KW-0596">Phosphopantetheine</keyword>
<reference evidence="10" key="2">
    <citation type="submission" date="2021-09" db="EMBL/GenBank/DDBJ databases">
        <authorList>
            <person name="Jia N."/>
            <person name="Wang J."/>
            <person name="Shi W."/>
            <person name="Du L."/>
            <person name="Sun Y."/>
            <person name="Zhan W."/>
            <person name="Jiang J."/>
            <person name="Wang Q."/>
            <person name="Zhang B."/>
            <person name="Ji P."/>
            <person name="Sakyi L.B."/>
            <person name="Cui X."/>
            <person name="Yuan T."/>
            <person name="Jiang B."/>
            <person name="Yang W."/>
            <person name="Lam T.T.-Y."/>
            <person name="Chang Q."/>
            <person name="Ding S."/>
            <person name="Wang X."/>
            <person name="Zhu J."/>
            <person name="Ruan X."/>
            <person name="Zhao L."/>
            <person name="Wei J."/>
            <person name="Que T."/>
            <person name="Du C."/>
            <person name="Cheng J."/>
            <person name="Dai P."/>
            <person name="Han X."/>
            <person name="Huang E."/>
            <person name="Gao Y."/>
            <person name="Liu J."/>
            <person name="Shao H."/>
            <person name="Ye R."/>
            <person name="Li L."/>
            <person name="Wei W."/>
            <person name="Wang X."/>
            <person name="Wang C."/>
            <person name="Huo Q."/>
            <person name="Li W."/>
            <person name="Guo W."/>
            <person name="Chen H."/>
            <person name="Chen S."/>
            <person name="Zhou L."/>
            <person name="Zhou L."/>
            <person name="Ni X."/>
            <person name="Tian J."/>
            <person name="Zhou Y."/>
            <person name="Sheng Y."/>
            <person name="Liu T."/>
            <person name="Pan Y."/>
            <person name="Xia L."/>
            <person name="Li J."/>
            <person name="Zhao F."/>
            <person name="Cao W."/>
        </authorList>
    </citation>
    <scope>NUCLEOTIDE SEQUENCE</scope>
    <source>
        <strain evidence="10">Rmic-2018</strain>
        <tissue evidence="10">Larvae</tissue>
    </source>
</reference>
<evidence type="ECO:0000259" key="9">
    <source>
        <dbReference type="SMART" id="SM00822"/>
    </source>
</evidence>
<dbReference type="PANTHER" id="PTHR43775:SF7">
    <property type="entry name" value="FATTY ACID SYNTHASE"/>
    <property type="match status" value="1"/>
</dbReference>
<evidence type="ECO:0000256" key="6">
    <source>
        <dbReference type="ARBA" id="ARBA00023098"/>
    </source>
</evidence>
<gene>
    <name evidence="10" type="ORF">HPB51_024727</name>
</gene>
<dbReference type="Pfam" id="PF08659">
    <property type="entry name" value="KR"/>
    <property type="match status" value="1"/>
</dbReference>
<evidence type="ECO:0000256" key="7">
    <source>
        <dbReference type="ARBA" id="ARBA00023160"/>
    </source>
</evidence>
<keyword evidence="8" id="KW-0511">Multifunctional enzyme</keyword>
<name>A0A9J6EVF0_RHIMP</name>
<accession>A0A9J6EVF0</accession>
<keyword evidence="7" id="KW-0275">Fatty acid biosynthesis</keyword>
<keyword evidence="3" id="KW-0276">Fatty acid metabolism</keyword>
<keyword evidence="4" id="KW-0521">NADP</keyword>
<evidence type="ECO:0000256" key="1">
    <source>
        <dbReference type="ARBA" id="ARBA00022450"/>
    </source>
</evidence>
<evidence type="ECO:0000256" key="2">
    <source>
        <dbReference type="ARBA" id="ARBA00022516"/>
    </source>
</evidence>
<dbReference type="SUPFAM" id="SSF51735">
    <property type="entry name" value="NAD(P)-binding Rossmann-fold domains"/>
    <property type="match status" value="1"/>
</dbReference>
<dbReference type="GO" id="GO:0004312">
    <property type="term" value="F:fatty acid synthase activity"/>
    <property type="evidence" value="ECO:0007669"/>
    <property type="project" value="TreeGrafter"/>
</dbReference>
<evidence type="ECO:0000313" key="11">
    <source>
        <dbReference type="Proteomes" id="UP000821866"/>
    </source>
</evidence>
<dbReference type="PANTHER" id="PTHR43775">
    <property type="entry name" value="FATTY ACID SYNTHASE"/>
    <property type="match status" value="1"/>
</dbReference>
<dbReference type="InterPro" id="IPR036291">
    <property type="entry name" value="NAD(P)-bd_dom_sf"/>
</dbReference>
<organism evidence="10 11">
    <name type="scientific">Rhipicephalus microplus</name>
    <name type="common">Cattle tick</name>
    <name type="synonym">Boophilus microplus</name>
    <dbReference type="NCBI Taxonomy" id="6941"/>
    <lineage>
        <taxon>Eukaryota</taxon>
        <taxon>Metazoa</taxon>
        <taxon>Ecdysozoa</taxon>
        <taxon>Arthropoda</taxon>
        <taxon>Chelicerata</taxon>
        <taxon>Arachnida</taxon>
        <taxon>Acari</taxon>
        <taxon>Parasitiformes</taxon>
        <taxon>Ixodida</taxon>
        <taxon>Ixodoidea</taxon>
        <taxon>Ixodidae</taxon>
        <taxon>Rhipicephalinae</taxon>
        <taxon>Rhipicephalus</taxon>
        <taxon>Boophilus</taxon>
    </lineage>
</organism>
<dbReference type="InterPro" id="IPR050091">
    <property type="entry name" value="PKS_NRPS_Biosynth_Enz"/>
</dbReference>
<dbReference type="Gene3D" id="3.40.50.720">
    <property type="entry name" value="NAD(P)-binding Rossmann-like Domain"/>
    <property type="match status" value="2"/>
</dbReference>
<dbReference type="SMART" id="SM00822">
    <property type="entry name" value="PKS_KR"/>
    <property type="match status" value="1"/>
</dbReference>
<evidence type="ECO:0000313" key="10">
    <source>
        <dbReference type="EMBL" id="KAH8038196.1"/>
    </source>
</evidence>
<comment type="caution">
    <text evidence="10">The sequence shown here is derived from an EMBL/GenBank/DDBJ whole genome shotgun (WGS) entry which is preliminary data.</text>
</comment>
<dbReference type="AlphaFoldDB" id="A0A9J6EVF0"/>
<evidence type="ECO:0000256" key="5">
    <source>
        <dbReference type="ARBA" id="ARBA00023002"/>
    </source>
</evidence>
<feature type="domain" description="Ketoreductase" evidence="9">
    <location>
        <begin position="10"/>
        <end position="158"/>
    </location>
</feature>
<dbReference type="Proteomes" id="UP000821866">
    <property type="component" value="Chromosome 10"/>
</dbReference>
<dbReference type="InterPro" id="IPR013968">
    <property type="entry name" value="PKS_KR"/>
</dbReference>
<keyword evidence="2" id="KW-0444">Lipid biosynthesis</keyword>
<keyword evidence="6" id="KW-0443">Lipid metabolism</keyword>